<organism evidence="1 2">
    <name type="scientific">[Myrmecia] bisecta</name>
    <dbReference type="NCBI Taxonomy" id="41462"/>
    <lineage>
        <taxon>Eukaryota</taxon>
        <taxon>Viridiplantae</taxon>
        <taxon>Chlorophyta</taxon>
        <taxon>core chlorophytes</taxon>
        <taxon>Trebouxiophyceae</taxon>
        <taxon>Trebouxiales</taxon>
        <taxon>Trebouxiaceae</taxon>
        <taxon>Myrmecia</taxon>
    </lineage>
</organism>
<gene>
    <name evidence="1" type="ORF">WJX72_011243</name>
</gene>
<dbReference type="SUPFAM" id="SSF53756">
    <property type="entry name" value="UDP-Glycosyltransferase/glycogen phosphorylase"/>
    <property type="match status" value="1"/>
</dbReference>
<dbReference type="EMBL" id="JALJOR010000004">
    <property type="protein sequence ID" value="KAK9818357.1"/>
    <property type="molecule type" value="Genomic_DNA"/>
</dbReference>
<accession>A0AAW1QA38</accession>
<sequence>MITAVATYFSLRQGKPGTRLAVEPHGGHLWSNQEMLQRPLDITSLRIDHQERMTLQLADYVLSPTQYMLSCLRLRGWTLPSRGGSRVLPNVVALSDAPAPARVSKPVWRLAFYARLEERKGIKQFVEAVDALDAHGLDKFEVWIIGLSQSSVQLYPLGSGEQPEGFASHRPSDPVGDAAAPAPCHFLIDQALSLQPGDMIDVSVDPRMDHSCDGVLVNSFEIWDVVSLAV</sequence>
<evidence type="ECO:0000313" key="2">
    <source>
        <dbReference type="Proteomes" id="UP001489004"/>
    </source>
</evidence>
<dbReference type="Proteomes" id="UP001489004">
    <property type="component" value="Unassembled WGS sequence"/>
</dbReference>
<protein>
    <submittedName>
        <fullName evidence="1">Uncharacterized protein</fullName>
    </submittedName>
</protein>
<name>A0AAW1QA38_9CHLO</name>
<keyword evidence="2" id="KW-1185">Reference proteome</keyword>
<dbReference type="AlphaFoldDB" id="A0AAW1QA38"/>
<evidence type="ECO:0000313" key="1">
    <source>
        <dbReference type="EMBL" id="KAK9818357.1"/>
    </source>
</evidence>
<reference evidence="1 2" key="1">
    <citation type="journal article" date="2024" name="Nat. Commun.">
        <title>Phylogenomics reveals the evolutionary origins of lichenization in chlorophyte algae.</title>
        <authorList>
            <person name="Puginier C."/>
            <person name="Libourel C."/>
            <person name="Otte J."/>
            <person name="Skaloud P."/>
            <person name="Haon M."/>
            <person name="Grisel S."/>
            <person name="Petersen M."/>
            <person name="Berrin J.G."/>
            <person name="Delaux P.M."/>
            <person name="Dal Grande F."/>
            <person name="Keller J."/>
        </authorList>
    </citation>
    <scope>NUCLEOTIDE SEQUENCE [LARGE SCALE GENOMIC DNA]</scope>
    <source>
        <strain evidence="1 2">SAG 2043</strain>
    </source>
</reference>
<proteinExistence type="predicted"/>
<comment type="caution">
    <text evidence="1">The sequence shown here is derived from an EMBL/GenBank/DDBJ whole genome shotgun (WGS) entry which is preliminary data.</text>
</comment>